<dbReference type="EMBL" id="JAACNO010000648">
    <property type="protein sequence ID" value="KAF4146094.1"/>
    <property type="molecule type" value="Genomic_DNA"/>
</dbReference>
<organism evidence="2 3">
    <name type="scientific">Phytophthora infestans</name>
    <name type="common">Potato late blight agent</name>
    <name type="synonym">Botrytis infestans</name>
    <dbReference type="NCBI Taxonomy" id="4787"/>
    <lineage>
        <taxon>Eukaryota</taxon>
        <taxon>Sar</taxon>
        <taxon>Stramenopiles</taxon>
        <taxon>Oomycota</taxon>
        <taxon>Peronosporomycetes</taxon>
        <taxon>Peronosporales</taxon>
        <taxon>Peronosporaceae</taxon>
        <taxon>Phytophthora</taxon>
    </lineage>
</organism>
<feature type="compositionally biased region" description="Polar residues" evidence="1">
    <location>
        <begin position="130"/>
        <end position="142"/>
    </location>
</feature>
<dbReference type="Proteomes" id="UP000704712">
    <property type="component" value="Unassembled WGS sequence"/>
</dbReference>
<name>A0A8S9V3L3_PHYIN</name>
<evidence type="ECO:0000313" key="2">
    <source>
        <dbReference type="EMBL" id="KAF4146094.1"/>
    </source>
</evidence>
<sequence>MILDADTHSASELQVDETMMLDTLDLEGGKYVADNVLEADLDTLDLEEGKYVADDVLEADAVGANSLSAQYESEAQGESTTAGHDVCERERSQQTLNEPSAAVNGTEVGVTITDEMTSKTAKTCEQCYTEENSGLDEQNPSRTGCGGGELRDQ</sequence>
<feature type="compositionally biased region" description="Gly residues" evidence="1">
    <location>
        <begin position="144"/>
        <end position="153"/>
    </location>
</feature>
<gene>
    <name evidence="2" type="ORF">GN958_ATG04760</name>
</gene>
<dbReference type="AlphaFoldDB" id="A0A8S9V3L3"/>
<feature type="compositionally biased region" description="Polar residues" evidence="1">
    <location>
        <begin position="69"/>
        <end position="82"/>
    </location>
</feature>
<proteinExistence type="predicted"/>
<comment type="caution">
    <text evidence="2">The sequence shown here is derived from an EMBL/GenBank/DDBJ whole genome shotgun (WGS) entry which is preliminary data.</text>
</comment>
<evidence type="ECO:0000313" key="3">
    <source>
        <dbReference type="Proteomes" id="UP000704712"/>
    </source>
</evidence>
<evidence type="ECO:0000256" key="1">
    <source>
        <dbReference type="SAM" id="MobiDB-lite"/>
    </source>
</evidence>
<accession>A0A8S9V3L3</accession>
<feature type="region of interest" description="Disordered" evidence="1">
    <location>
        <begin position="130"/>
        <end position="153"/>
    </location>
</feature>
<protein>
    <submittedName>
        <fullName evidence="2">Uncharacterized protein</fullName>
    </submittedName>
</protein>
<reference evidence="2" key="1">
    <citation type="submission" date="2020-03" db="EMBL/GenBank/DDBJ databases">
        <title>Hybrid Assembly of Korean Phytophthora infestans isolates.</title>
        <authorList>
            <person name="Prokchorchik M."/>
            <person name="Lee Y."/>
            <person name="Seo J."/>
            <person name="Cho J.-H."/>
            <person name="Park Y.-E."/>
            <person name="Jang D.-C."/>
            <person name="Im J.-S."/>
            <person name="Choi J.-G."/>
            <person name="Park H.-J."/>
            <person name="Lee G.-B."/>
            <person name="Lee Y.-G."/>
            <person name="Hong S.-Y."/>
            <person name="Cho K."/>
            <person name="Sohn K.H."/>
        </authorList>
    </citation>
    <scope>NUCLEOTIDE SEQUENCE</scope>
    <source>
        <strain evidence="2">KR_2_A2</strain>
    </source>
</reference>
<feature type="region of interest" description="Disordered" evidence="1">
    <location>
        <begin position="69"/>
        <end position="110"/>
    </location>
</feature>